<evidence type="ECO:0000313" key="6">
    <source>
        <dbReference type="Proteomes" id="UP001652628"/>
    </source>
</evidence>
<accession>A0AB39ZAB8</accession>
<dbReference type="InterPro" id="IPR035979">
    <property type="entry name" value="RBD_domain_sf"/>
</dbReference>
<sequence length="534" mass="58758">MAQKKAVAAKGKKAANRVVKEKVQEEEENVVAQSPPTKKSRKQPVKEVPPQSSEEESDAEGQNDDQAEDDSDSEAEDFLDDEAEEAEEDESEEEEDDDEVEPGEVSNSAVADEEDDSDDDEAPAEEPVSKGKGTKKPGKSNTDESDEKTGIPKVRVGKIPSGTPKNTIIFATNLPKDYKLQDLVALFSKFGPISTVTRLPFKNGLNSVLIAFDTPAAAEAALQAKPKALTLGNRALTVSQPKDRETLNKRTVVVGLIGPKVTTEELKAFFEKVAPVESVTLSGNRLNPKAFVRLVSVDDIPKVLKLHSTELYSRFITVHPMSVKSALKTGELTLVVENLGKHESYNADALEKIFKKFGEVDYLDVVCSKTVLAFVTFKQPEAATKALDQLQGKTVNNLELKLLRFERSTSGKAILVTNLSADTTEADLRKVFNESGEIESIQMFKNKAVVKFTNEDAFCKSFLSNERVVNNLPIFIEPNSLLKHRLLRKRAAIAHSQAPPQFQKNGNNKFGKKPFNKRPAHENGGHPFAKRGKF</sequence>
<feature type="domain" description="RRM" evidence="5">
    <location>
        <begin position="412"/>
        <end position="481"/>
    </location>
</feature>
<dbReference type="Gene3D" id="3.30.70.330">
    <property type="match status" value="4"/>
</dbReference>
<dbReference type="PANTHER" id="PTHR24012">
    <property type="entry name" value="RNA BINDING PROTEIN"/>
    <property type="match status" value="1"/>
</dbReference>
<evidence type="ECO:0000256" key="2">
    <source>
        <dbReference type="ARBA" id="ARBA00022884"/>
    </source>
</evidence>
<keyword evidence="1" id="KW-0677">Repeat</keyword>
<dbReference type="GO" id="GO:0003677">
    <property type="term" value="F:DNA binding"/>
    <property type="evidence" value="ECO:0007669"/>
    <property type="project" value="UniProtKB-KW"/>
</dbReference>
<feature type="compositionally biased region" description="Acidic residues" evidence="4">
    <location>
        <begin position="111"/>
        <end position="124"/>
    </location>
</feature>
<name>A0AB39ZAB8_DROSZ</name>
<feature type="domain" description="RRM" evidence="5">
    <location>
        <begin position="250"/>
        <end position="323"/>
    </location>
</feature>
<dbReference type="PROSITE" id="PS50102">
    <property type="entry name" value="RRM"/>
    <property type="match status" value="4"/>
</dbReference>
<keyword evidence="2 3" id="KW-0694">RNA-binding</keyword>
<evidence type="ECO:0000256" key="1">
    <source>
        <dbReference type="ARBA" id="ARBA00022737"/>
    </source>
</evidence>
<evidence type="ECO:0000256" key="4">
    <source>
        <dbReference type="SAM" id="MobiDB-lite"/>
    </source>
</evidence>
<keyword evidence="7" id="KW-0238">DNA-binding</keyword>
<feature type="domain" description="RRM" evidence="5">
    <location>
        <begin position="167"/>
        <end position="243"/>
    </location>
</feature>
<gene>
    <name evidence="7" type="primary">mod</name>
</gene>
<evidence type="ECO:0000256" key="3">
    <source>
        <dbReference type="PROSITE-ProRule" id="PRU00176"/>
    </source>
</evidence>
<dbReference type="CDD" id="cd00590">
    <property type="entry name" value="RRM_SF"/>
    <property type="match status" value="2"/>
</dbReference>
<reference evidence="7" key="1">
    <citation type="submission" date="2025-08" db="UniProtKB">
        <authorList>
            <consortium name="RefSeq"/>
        </authorList>
    </citation>
    <scope>IDENTIFICATION</scope>
</reference>
<dbReference type="Pfam" id="PF00076">
    <property type="entry name" value="RRM_1"/>
    <property type="match status" value="4"/>
</dbReference>
<evidence type="ECO:0000259" key="5">
    <source>
        <dbReference type="PROSITE" id="PS50102"/>
    </source>
</evidence>
<dbReference type="RefSeq" id="XP_016931278.4">
    <property type="nucleotide sequence ID" value="XM_017075789.4"/>
</dbReference>
<evidence type="ECO:0000313" key="7">
    <source>
        <dbReference type="RefSeq" id="XP_016931278.4"/>
    </source>
</evidence>
<organism evidence="6 7">
    <name type="scientific">Drosophila suzukii</name>
    <name type="common">Spotted-wing drosophila fruit fly</name>
    <dbReference type="NCBI Taxonomy" id="28584"/>
    <lineage>
        <taxon>Eukaryota</taxon>
        <taxon>Metazoa</taxon>
        <taxon>Ecdysozoa</taxon>
        <taxon>Arthropoda</taxon>
        <taxon>Hexapoda</taxon>
        <taxon>Insecta</taxon>
        <taxon>Pterygota</taxon>
        <taxon>Neoptera</taxon>
        <taxon>Endopterygota</taxon>
        <taxon>Diptera</taxon>
        <taxon>Brachycera</taxon>
        <taxon>Muscomorpha</taxon>
        <taxon>Ephydroidea</taxon>
        <taxon>Drosophilidae</taxon>
        <taxon>Drosophila</taxon>
        <taxon>Sophophora</taxon>
    </lineage>
</organism>
<dbReference type="GeneID" id="108010827"/>
<feature type="compositionally biased region" description="Acidic residues" evidence="4">
    <location>
        <begin position="53"/>
        <end position="102"/>
    </location>
</feature>
<feature type="region of interest" description="Disordered" evidence="4">
    <location>
        <begin position="495"/>
        <end position="534"/>
    </location>
</feature>
<dbReference type="InterPro" id="IPR000504">
    <property type="entry name" value="RRM_dom"/>
</dbReference>
<dbReference type="SUPFAM" id="SSF54928">
    <property type="entry name" value="RNA-binding domain, RBD"/>
    <property type="match status" value="3"/>
</dbReference>
<keyword evidence="6" id="KW-1185">Reference proteome</keyword>
<dbReference type="InterPro" id="IPR012677">
    <property type="entry name" value="Nucleotide-bd_a/b_plait_sf"/>
</dbReference>
<feature type="domain" description="RRM" evidence="5">
    <location>
        <begin position="332"/>
        <end position="410"/>
    </location>
</feature>
<dbReference type="AlphaFoldDB" id="A0AB39ZAB8"/>
<protein>
    <submittedName>
        <fullName evidence="7">DNA-binding protein modulo</fullName>
    </submittedName>
</protein>
<dbReference type="SMART" id="SM00360">
    <property type="entry name" value="RRM"/>
    <property type="match status" value="4"/>
</dbReference>
<proteinExistence type="predicted"/>
<dbReference type="Proteomes" id="UP001652628">
    <property type="component" value="Chromosome 3"/>
</dbReference>
<dbReference type="GO" id="GO:0003723">
    <property type="term" value="F:RNA binding"/>
    <property type="evidence" value="ECO:0007669"/>
    <property type="project" value="UniProtKB-UniRule"/>
</dbReference>
<feature type="region of interest" description="Disordered" evidence="4">
    <location>
        <begin position="1"/>
        <end position="159"/>
    </location>
</feature>